<dbReference type="Pfam" id="PF00069">
    <property type="entry name" value="Pkinase"/>
    <property type="match status" value="1"/>
</dbReference>
<dbReference type="GO" id="GO:0005524">
    <property type="term" value="F:ATP binding"/>
    <property type="evidence" value="ECO:0007669"/>
    <property type="project" value="UniProtKB-KW"/>
</dbReference>
<organism evidence="9 10">
    <name type="scientific">Streptomyces armeniacus</name>
    <dbReference type="NCBI Taxonomy" id="83291"/>
    <lineage>
        <taxon>Bacteria</taxon>
        <taxon>Bacillati</taxon>
        <taxon>Actinomycetota</taxon>
        <taxon>Actinomycetes</taxon>
        <taxon>Kitasatosporales</taxon>
        <taxon>Streptomycetaceae</taxon>
        <taxon>Streptomyces</taxon>
    </lineage>
</organism>
<evidence type="ECO:0000256" key="7">
    <source>
        <dbReference type="SAM" id="MobiDB-lite"/>
    </source>
</evidence>
<dbReference type="CDD" id="cd14014">
    <property type="entry name" value="STKc_PknB_like"/>
    <property type="match status" value="1"/>
</dbReference>
<dbReference type="KEGG" id="sarm:DVA86_22750"/>
<gene>
    <name evidence="9" type="ORF">DVA86_22750</name>
</gene>
<dbReference type="PROSITE" id="PS50011">
    <property type="entry name" value="PROTEIN_KINASE_DOM"/>
    <property type="match status" value="1"/>
</dbReference>
<evidence type="ECO:0000313" key="10">
    <source>
        <dbReference type="Proteomes" id="UP000254425"/>
    </source>
</evidence>
<keyword evidence="6" id="KW-0067">ATP-binding</keyword>
<dbReference type="InterPro" id="IPR000719">
    <property type="entry name" value="Prot_kinase_dom"/>
</dbReference>
<dbReference type="Gene3D" id="1.10.510.10">
    <property type="entry name" value="Transferase(Phosphotransferase) domain 1"/>
    <property type="match status" value="1"/>
</dbReference>
<keyword evidence="2 9" id="KW-0723">Serine/threonine-protein kinase</keyword>
<keyword evidence="5 9" id="KW-0418">Kinase</keyword>
<dbReference type="PANTHER" id="PTHR43289">
    <property type="entry name" value="MITOGEN-ACTIVATED PROTEIN KINASE KINASE KINASE 20-RELATED"/>
    <property type="match status" value="1"/>
</dbReference>
<dbReference type="InterPro" id="IPR008271">
    <property type="entry name" value="Ser/Thr_kinase_AS"/>
</dbReference>
<dbReference type="RefSeq" id="WP_208880930.1">
    <property type="nucleotide sequence ID" value="NZ_CP031320.1"/>
</dbReference>
<keyword evidence="10" id="KW-1185">Reference proteome</keyword>
<keyword evidence="3" id="KW-0808">Transferase</keyword>
<evidence type="ECO:0000313" key="9">
    <source>
        <dbReference type="EMBL" id="AXK35044.1"/>
    </source>
</evidence>
<reference evidence="9 10" key="1">
    <citation type="submission" date="2018-07" db="EMBL/GenBank/DDBJ databases">
        <title>Draft genome of the type strain Streptomyces armeniacus ATCC 15676.</title>
        <authorList>
            <person name="Labana P."/>
            <person name="Gosse J.T."/>
            <person name="Boddy C.N."/>
        </authorList>
    </citation>
    <scope>NUCLEOTIDE SEQUENCE [LARGE SCALE GENOMIC DNA]</scope>
    <source>
        <strain evidence="9 10">ATCC 15676</strain>
    </source>
</reference>
<name>A0A345XTS8_9ACTN</name>
<dbReference type="InterPro" id="IPR011009">
    <property type="entry name" value="Kinase-like_dom_sf"/>
</dbReference>
<evidence type="ECO:0000256" key="6">
    <source>
        <dbReference type="ARBA" id="ARBA00022840"/>
    </source>
</evidence>
<evidence type="ECO:0000256" key="3">
    <source>
        <dbReference type="ARBA" id="ARBA00022679"/>
    </source>
</evidence>
<dbReference type="SMART" id="SM00220">
    <property type="entry name" value="S_TKc"/>
    <property type="match status" value="1"/>
</dbReference>
<feature type="compositionally biased region" description="Polar residues" evidence="7">
    <location>
        <begin position="332"/>
        <end position="342"/>
    </location>
</feature>
<dbReference type="Gene3D" id="3.30.200.20">
    <property type="entry name" value="Phosphorylase Kinase, domain 1"/>
    <property type="match status" value="1"/>
</dbReference>
<sequence>MHRGEKVGKYRLTDGPVEGGKGAVWFAEDTDLGRKVVLKRALPESSSQRAFDELLAEARALARFSHPHVVTLYDAVRTGKDKRAAFWLVMEHVEGGSLDVPVKLAPEHAAGIGAQIADALAALHAKGLVHCDVKPGNIVVTEDRVAKLADFGAAHRVDSSATITPNGPLSLTPAYAAPEAFRGAPERASDVFSLGVTLYVLTTGTPPLRGPGQAVRLEAISPHLGPLGALLTAMLQPDPRKRPTAAAAHSALAELAGEARDLATFPLDMVTKAYSHTVVQTRARPAPWHRSAFLRHRRLLAAGGAAAAALAVALPVLLANMPGDGNDDGNGSSPTGARTTSAAFLGDPRTADPCSLLDATVFDSYEDAELDRYQGNFNRCDVVLRESRTDVVDVRVELDAEELPEAEKRRTTGRVTVVEPAAEGDECERALAVTGTRASSLRITVLAREPDKVKQGLCETADVATGVAVKVLNRGQVPRRSPDLTPASLAHKDACTLLDAAALEKVPAVDARGAEAGFGHWACQWKSTTSELEVDVQFDQGKLPSGKNAEVTRLGDRQAVVLPDSEGPGACRVELVHRQYTGLDREQGTERVALIVKGTGPKDIEHCDLAKDLAKSAAESMSPG</sequence>
<dbReference type="SUPFAM" id="SSF56112">
    <property type="entry name" value="Protein kinase-like (PK-like)"/>
    <property type="match status" value="1"/>
</dbReference>
<feature type="domain" description="Protein kinase" evidence="8">
    <location>
        <begin position="10"/>
        <end position="252"/>
    </location>
</feature>
<evidence type="ECO:0000256" key="4">
    <source>
        <dbReference type="ARBA" id="ARBA00022741"/>
    </source>
</evidence>
<keyword evidence="4" id="KW-0547">Nucleotide-binding</keyword>
<protein>
    <recommendedName>
        <fullName evidence="1">non-specific serine/threonine protein kinase</fullName>
        <ecNumber evidence="1">2.7.11.1</ecNumber>
    </recommendedName>
</protein>
<dbReference type="EMBL" id="CP031320">
    <property type="protein sequence ID" value="AXK35044.1"/>
    <property type="molecule type" value="Genomic_DNA"/>
</dbReference>
<dbReference type="PROSITE" id="PS00108">
    <property type="entry name" value="PROTEIN_KINASE_ST"/>
    <property type="match status" value="1"/>
</dbReference>
<evidence type="ECO:0000256" key="2">
    <source>
        <dbReference type="ARBA" id="ARBA00022527"/>
    </source>
</evidence>
<dbReference type="Proteomes" id="UP000254425">
    <property type="component" value="Chromosome"/>
</dbReference>
<dbReference type="PANTHER" id="PTHR43289:SF6">
    <property type="entry name" value="SERINE_THREONINE-PROTEIN KINASE NEKL-3"/>
    <property type="match status" value="1"/>
</dbReference>
<dbReference type="EC" id="2.7.11.1" evidence="1"/>
<evidence type="ECO:0000259" key="8">
    <source>
        <dbReference type="PROSITE" id="PS50011"/>
    </source>
</evidence>
<evidence type="ECO:0000256" key="5">
    <source>
        <dbReference type="ARBA" id="ARBA00022777"/>
    </source>
</evidence>
<feature type="region of interest" description="Disordered" evidence="7">
    <location>
        <begin position="325"/>
        <end position="346"/>
    </location>
</feature>
<dbReference type="AlphaFoldDB" id="A0A345XTS8"/>
<dbReference type="GO" id="GO:0004674">
    <property type="term" value="F:protein serine/threonine kinase activity"/>
    <property type="evidence" value="ECO:0007669"/>
    <property type="project" value="UniProtKB-KW"/>
</dbReference>
<accession>A0A345XTS8</accession>
<evidence type="ECO:0000256" key="1">
    <source>
        <dbReference type="ARBA" id="ARBA00012513"/>
    </source>
</evidence>
<proteinExistence type="predicted"/>